<name>A0ABR0VGM5_REHGL</name>
<dbReference type="EMBL" id="JABTTQ020001207">
    <property type="protein sequence ID" value="KAK6133728.1"/>
    <property type="molecule type" value="Genomic_DNA"/>
</dbReference>
<keyword evidence="3" id="KW-0479">Metal-binding</keyword>
<evidence type="ECO:0000256" key="3">
    <source>
        <dbReference type="ARBA" id="ARBA00022723"/>
    </source>
</evidence>
<evidence type="ECO:0000256" key="2">
    <source>
        <dbReference type="ARBA" id="ARBA00012483"/>
    </source>
</evidence>
<dbReference type="InterPro" id="IPR001841">
    <property type="entry name" value="Znf_RING"/>
</dbReference>
<evidence type="ECO:0000313" key="10">
    <source>
        <dbReference type="Proteomes" id="UP001318860"/>
    </source>
</evidence>
<gene>
    <name evidence="9" type="ORF">DH2020_032439</name>
</gene>
<dbReference type="PANTHER" id="PTHR15710">
    <property type="entry name" value="E3 UBIQUITIN-PROTEIN LIGASE PRAJA"/>
    <property type="match status" value="1"/>
</dbReference>
<dbReference type="Gene3D" id="3.30.40.10">
    <property type="entry name" value="Zinc/RING finger domain, C3HC4 (zinc finger)"/>
    <property type="match status" value="1"/>
</dbReference>
<comment type="catalytic activity">
    <reaction evidence="1">
        <text>S-ubiquitinyl-[E2 ubiquitin-conjugating enzyme]-L-cysteine + [acceptor protein]-L-lysine = [E2 ubiquitin-conjugating enzyme]-L-cysteine + N(6)-ubiquitinyl-[acceptor protein]-L-lysine.</text>
        <dbReference type="EC" id="2.3.2.27"/>
    </reaction>
</comment>
<dbReference type="SMART" id="SM00184">
    <property type="entry name" value="RING"/>
    <property type="match status" value="1"/>
</dbReference>
<dbReference type="SUPFAM" id="SSF57850">
    <property type="entry name" value="RING/U-box"/>
    <property type="match status" value="1"/>
</dbReference>
<keyword evidence="10" id="KW-1185">Reference proteome</keyword>
<keyword evidence="5" id="KW-0862">Zinc</keyword>
<dbReference type="Proteomes" id="UP001318860">
    <property type="component" value="Unassembled WGS sequence"/>
</dbReference>
<reference evidence="9 10" key="1">
    <citation type="journal article" date="2021" name="Comput. Struct. Biotechnol. J.">
        <title>De novo genome assembly of the potent medicinal plant Rehmannia glutinosa using nanopore technology.</title>
        <authorList>
            <person name="Ma L."/>
            <person name="Dong C."/>
            <person name="Song C."/>
            <person name="Wang X."/>
            <person name="Zheng X."/>
            <person name="Niu Y."/>
            <person name="Chen S."/>
            <person name="Feng W."/>
        </authorList>
    </citation>
    <scope>NUCLEOTIDE SEQUENCE [LARGE SCALE GENOMIC DNA]</scope>
    <source>
        <strain evidence="9">DH-2019</strain>
    </source>
</reference>
<comment type="caution">
    <text evidence="9">The sequence shown here is derived from an EMBL/GenBank/DDBJ whole genome shotgun (WGS) entry which is preliminary data.</text>
</comment>
<proteinExistence type="predicted"/>
<dbReference type="EC" id="2.3.2.27" evidence="2"/>
<feature type="region of interest" description="Disordered" evidence="7">
    <location>
        <begin position="216"/>
        <end position="237"/>
    </location>
</feature>
<sequence>MASETEYSEQSSPFMETLINSSNRDISLFIPVILGLTAAGPPQETQDQAAPLLGLTAAGPPQETQDQAAPRESRDRIILVNPFTQSMVVLESNSGSLGLGLDSLFGDFFSGKNGQRPASRTSIDAMPSVEIVKGSENGDEQCVVCLEEWEGGEMAKEMPCKHRFHGECIEKWLRICGSCPVCRYEMPVDEDDDLGKKSGGESDGESRGREIWVSFGFGGLRNGENNQTSSDHQETEA</sequence>
<evidence type="ECO:0000259" key="8">
    <source>
        <dbReference type="PROSITE" id="PS50089"/>
    </source>
</evidence>
<dbReference type="Pfam" id="PF13639">
    <property type="entry name" value="zf-RING_2"/>
    <property type="match status" value="1"/>
</dbReference>
<dbReference type="PANTHER" id="PTHR15710:SF132">
    <property type="entry name" value="E3 UBIQUITIN-PROTEIN LIGASE MPSR1"/>
    <property type="match status" value="1"/>
</dbReference>
<protein>
    <recommendedName>
        <fullName evidence="2">RING-type E3 ubiquitin transferase</fullName>
        <ecNumber evidence="2">2.3.2.27</ecNumber>
    </recommendedName>
</protein>
<feature type="domain" description="RING-type" evidence="8">
    <location>
        <begin position="142"/>
        <end position="183"/>
    </location>
</feature>
<feature type="region of interest" description="Disordered" evidence="7">
    <location>
        <begin position="190"/>
        <end position="209"/>
    </location>
</feature>
<dbReference type="PROSITE" id="PS50089">
    <property type="entry name" value="ZF_RING_2"/>
    <property type="match status" value="1"/>
</dbReference>
<dbReference type="InterPro" id="IPR013083">
    <property type="entry name" value="Znf_RING/FYVE/PHD"/>
</dbReference>
<organism evidence="9 10">
    <name type="scientific">Rehmannia glutinosa</name>
    <name type="common">Chinese foxglove</name>
    <dbReference type="NCBI Taxonomy" id="99300"/>
    <lineage>
        <taxon>Eukaryota</taxon>
        <taxon>Viridiplantae</taxon>
        <taxon>Streptophyta</taxon>
        <taxon>Embryophyta</taxon>
        <taxon>Tracheophyta</taxon>
        <taxon>Spermatophyta</taxon>
        <taxon>Magnoliopsida</taxon>
        <taxon>eudicotyledons</taxon>
        <taxon>Gunneridae</taxon>
        <taxon>Pentapetalae</taxon>
        <taxon>asterids</taxon>
        <taxon>lamiids</taxon>
        <taxon>Lamiales</taxon>
        <taxon>Orobanchaceae</taxon>
        <taxon>Rehmannieae</taxon>
        <taxon>Rehmannia</taxon>
    </lineage>
</organism>
<accession>A0ABR0VGM5</accession>
<evidence type="ECO:0000256" key="1">
    <source>
        <dbReference type="ARBA" id="ARBA00000900"/>
    </source>
</evidence>
<keyword evidence="4 6" id="KW-0863">Zinc-finger</keyword>
<evidence type="ECO:0000256" key="5">
    <source>
        <dbReference type="ARBA" id="ARBA00022833"/>
    </source>
</evidence>
<evidence type="ECO:0000313" key="9">
    <source>
        <dbReference type="EMBL" id="KAK6133728.1"/>
    </source>
</evidence>
<evidence type="ECO:0000256" key="4">
    <source>
        <dbReference type="ARBA" id="ARBA00022771"/>
    </source>
</evidence>
<feature type="compositionally biased region" description="Basic and acidic residues" evidence="7">
    <location>
        <begin position="194"/>
        <end position="209"/>
    </location>
</feature>
<evidence type="ECO:0000256" key="6">
    <source>
        <dbReference type="PROSITE-ProRule" id="PRU00175"/>
    </source>
</evidence>
<evidence type="ECO:0000256" key="7">
    <source>
        <dbReference type="SAM" id="MobiDB-lite"/>
    </source>
</evidence>